<protein>
    <submittedName>
        <fullName evidence="10">Glycosyl transferase family 2</fullName>
    </submittedName>
</protein>
<evidence type="ECO:0000256" key="4">
    <source>
        <dbReference type="ARBA" id="ARBA00022692"/>
    </source>
</evidence>
<dbReference type="InterPro" id="IPR001173">
    <property type="entry name" value="Glyco_trans_2-like"/>
</dbReference>
<evidence type="ECO:0000313" key="10">
    <source>
        <dbReference type="EMBL" id="OGY86098.1"/>
    </source>
</evidence>
<evidence type="ECO:0000313" key="11">
    <source>
        <dbReference type="Proteomes" id="UP000176420"/>
    </source>
</evidence>
<feature type="domain" description="Glycosyltransferase 2-like" evidence="9">
    <location>
        <begin position="4"/>
        <end position="162"/>
    </location>
</feature>
<keyword evidence="2" id="KW-0328">Glycosyltransferase</keyword>
<evidence type="ECO:0000256" key="8">
    <source>
        <dbReference type="SAM" id="Phobius"/>
    </source>
</evidence>
<gene>
    <name evidence="10" type="ORF">A2319_01405</name>
</gene>
<dbReference type="Gene3D" id="3.90.550.10">
    <property type="entry name" value="Spore Coat Polysaccharide Biosynthesis Protein SpsA, Chain A"/>
    <property type="match status" value="1"/>
</dbReference>
<dbReference type="InterPro" id="IPR050256">
    <property type="entry name" value="Glycosyltransferase_2"/>
</dbReference>
<sequence length="309" mass="35181">MKYSVIVPVYNEQDNVKKLHQDIVTTMSGLDDDYEIIFVDDGSSDDTVTRLQELSRLSIIQLRKNFGQTAALDAGIKLAQGEYIITLDGDGQNPPSEIPKLIKTRQDGDYDVVSGWRAQRQDPLMKKFVSRGANVLRKLLIDDGIHDSGCSLKIYKKACFDQLDLYGEMHRFIPAILKLKGYTVGEVMVKHQARTSGISKYNWKRTIKGFLDMIGVWFWKKYATRPLHLFGGIGMLAILISFILFLFVVYQKIILHIDLSNSILTEITFFVFIIGIILVIFGLMSDMLSKLYFGTSKDRAYSIKKITKK</sequence>
<keyword evidence="6 8" id="KW-1133">Transmembrane helix</keyword>
<evidence type="ECO:0000256" key="5">
    <source>
        <dbReference type="ARBA" id="ARBA00022985"/>
    </source>
</evidence>
<dbReference type="GO" id="GO:0009103">
    <property type="term" value="P:lipopolysaccharide biosynthetic process"/>
    <property type="evidence" value="ECO:0007669"/>
    <property type="project" value="UniProtKB-KW"/>
</dbReference>
<comment type="caution">
    <text evidence="10">The sequence shown here is derived from an EMBL/GenBank/DDBJ whole genome shotgun (WGS) entry which is preliminary data.</text>
</comment>
<dbReference type="Pfam" id="PF00535">
    <property type="entry name" value="Glycos_transf_2"/>
    <property type="match status" value="1"/>
</dbReference>
<keyword evidence="4 8" id="KW-0812">Transmembrane</keyword>
<dbReference type="PANTHER" id="PTHR48090">
    <property type="entry name" value="UNDECAPRENYL-PHOSPHATE 4-DEOXY-4-FORMAMIDO-L-ARABINOSE TRANSFERASE-RELATED"/>
    <property type="match status" value="1"/>
</dbReference>
<feature type="transmembrane region" description="Helical" evidence="8">
    <location>
        <begin position="227"/>
        <end position="250"/>
    </location>
</feature>
<dbReference type="InterPro" id="IPR029044">
    <property type="entry name" value="Nucleotide-diphossugar_trans"/>
</dbReference>
<proteinExistence type="predicted"/>
<dbReference type="SUPFAM" id="SSF53448">
    <property type="entry name" value="Nucleotide-diphospho-sugar transferases"/>
    <property type="match status" value="1"/>
</dbReference>
<evidence type="ECO:0000256" key="6">
    <source>
        <dbReference type="ARBA" id="ARBA00022989"/>
    </source>
</evidence>
<evidence type="ECO:0000256" key="2">
    <source>
        <dbReference type="ARBA" id="ARBA00022676"/>
    </source>
</evidence>
<dbReference type="GO" id="GO:0005886">
    <property type="term" value="C:plasma membrane"/>
    <property type="evidence" value="ECO:0007669"/>
    <property type="project" value="TreeGrafter"/>
</dbReference>
<reference evidence="10 11" key="1">
    <citation type="journal article" date="2016" name="Nat. Commun.">
        <title>Thousands of microbial genomes shed light on interconnected biogeochemical processes in an aquifer system.</title>
        <authorList>
            <person name="Anantharaman K."/>
            <person name="Brown C.T."/>
            <person name="Hug L.A."/>
            <person name="Sharon I."/>
            <person name="Castelle C.J."/>
            <person name="Probst A.J."/>
            <person name="Thomas B.C."/>
            <person name="Singh A."/>
            <person name="Wilkins M.J."/>
            <person name="Karaoz U."/>
            <person name="Brodie E.L."/>
            <person name="Williams K.H."/>
            <person name="Hubbard S.S."/>
            <person name="Banfield J.F."/>
        </authorList>
    </citation>
    <scope>NUCLEOTIDE SEQUENCE [LARGE SCALE GENOMIC DNA]</scope>
</reference>
<keyword evidence="3 10" id="KW-0808">Transferase</keyword>
<dbReference type="CDD" id="cd04187">
    <property type="entry name" value="DPM1_like_bac"/>
    <property type="match status" value="1"/>
</dbReference>
<organism evidence="10 11">
    <name type="scientific">Candidatus Kerfeldbacteria bacterium RIFOXYB2_FULL_38_14</name>
    <dbReference type="NCBI Taxonomy" id="1798547"/>
    <lineage>
        <taxon>Bacteria</taxon>
        <taxon>Candidatus Kerfeldiibacteriota</taxon>
    </lineage>
</organism>
<dbReference type="EMBL" id="MHKI01000025">
    <property type="protein sequence ID" value="OGY86098.1"/>
    <property type="molecule type" value="Genomic_DNA"/>
</dbReference>
<feature type="transmembrane region" description="Helical" evidence="8">
    <location>
        <begin position="262"/>
        <end position="283"/>
    </location>
</feature>
<name>A0A1G2BA57_9BACT</name>
<dbReference type="GO" id="GO:0016757">
    <property type="term" value="F:glycosyltransferase activity"/>
    <property type="evidence" value="ECO:0007669"/>
    <property type="project" value="UniProtKB-KW"/>
</dbReference>
<keyword evidence="5" id="KW-0448">Lipopolysaccharide biosynthesis</keyword>
<evidence type="ECO:0000259" key="9">
    <source>
        <dbReference type="Pfam" id="PF00535"/>
    </source>
</evidence>
<dbReference type="PANTHER" id="PTHR48090:SF3">
    <property type="entry name" value="UNDECAPRENYL-PHOSPHATE 4-DEOXY-4-FORMAMIDO-L-ARABINOSE TRANSFERASE"/>
    <property type="match status" value="1"/>
</dbReference>
<dbReference type="Proteomes" id="UP000176420">
    <property type="component" value="Unassembled WGS sequence"/>
</dbReference>
<evidence type="ECO:0000256" key="7">
    <source>
        <dbReference type="ARBA" id="ARBA00023136"/>
    </source>
</evidence>
<dbReference type="AlphaFoldDB" id="A0A1G2BA57"/>
<keyword evidence="1" id="KW-1003">Cell membrane</keyword>
<accession>A0A1G2BA57</accession>
<evidence type="ECO:0000256" key="1">
    <source>
        <dbReference type="ARBA" id="ARBA00022475"/>
    </source>
</evidence>
<evidence type="ECO:0000256" key="3">
    <source>
        <dbReference type="ARBA" id="ARBA00022679"/>
    </source>
</evidence>
<keyword evidence="7 8" id="KW-0472">Membrane</keyword>